<feature type="compositionally biased region" description="Basic and acidic residues" evidence="1">
    <location>
        <begin position="188"/>
        <end position="205"/>
    </location>
</feature>
<accession>A0ABV9K6H3</accession>
<protein>
    <submittedName>
        <fullName evidence="3">Uncharacterized protein</fullName>
    </submittedName>
</protein>
<keyword evidence="2" id="KW-0732">Signal</keyword>
<evidence type="ECO:0000313" key="4">
    <source>
        <dbReference type="Proteomes" id="UP001596020"/>
    </source>
</evidence>
<evidence type="ECO:0000313" key="3">
    <source>
        <dbReference type="EMBL" id="MFC4665495.1"/>
    </source>
</evidence>
<gene>
    <name evidence="3" type="ORF">ACFO3G_02535</name>
</gene>
<feature type="signal peptide" evidence="2">
    <location>
        <begin position="1"/>
        <end position="23"/>
    </location>
</feature>
<feature type="chain" id="PRO_5045534927" evidence="2">
    <location>
        <begin position="24"/>
        <end position="1588"/>
    </location>
</feature>
<dbReference type="Proteomes" id="UP001596020">
    <property type="component" value="Unassembled WGS sequence"/>
</dbReference>
<evidence type="ECO:0000256" key="1">
    <source>
        <dbReference type="SAM" id="MobiDB-lite"/>
    </source>
</evidence>
<keyword evidence="4" id="KW-1185">Reference proteome</keyword>
<comment type="caution">
    <text evidence="3">The sequence shown here is derived from an EMBL/GenBank/DDBJ whole genome shotgun (WGS) entry which is preliminary data.</text>
</comment>
<feature type="region of interest" description="Disordered" evidence="1">
    <location>
        <begin position="187"/>
        <end position="206"/>
    </location>
</feature>
<sequence>MRYSIKALIFVMLLLSGVTKIVAQQKSDFKIRTEIKHSTCKQNGEVTIYVDNISGKDIKYEVVDCNLYNEEEKSQTNMKDEVTNNKFGNLLPGKYTAKASVKLDDENKLIELVPVECVVLNQASKFKTSVFCVRKNLPDYKPKGNSQIYTGIISILTPKDGKEYEINIKGYPKEYTGVKHLKLPGITMDKDKDKDKNKEEPDPHETIIYGCPPGEYTIVVSNECNDATMKVSVEDLPKGYCPGGEELMVSKSNPYLEQKMELRQDSCGYVTFKLGACENDPSKYLSNLDAIAEYYDYAIIQGDREPKIEDFKPFPKGTAINRVESPTVHSIRRISSSYFQVTYALSNMDFENKKSQYKTFDDYKKEDLPWVYIKLKGQSNWCKDPNHLTKRATFEAKMIDKTMVPHPCFKSGELRITANKRDRAIFCFPLTITVEKDGKKTDEKKLVDYNEISISMEKGHEYNIIVTDNLGQKEVHRESLNKIGYNLTKSVNTHYTPCESIVITAKAYLSQNYSKDGYIDGHIETNFQGSRFRIREAPEDYKPKDLEEKEKYAEVGEIYDFEGKLGDYICFLSKNGTDRYLEWKYPTKGGTFVFELFSPCNETDTPNKTFTMDVEGVKETIYHPENFKPVFKKIDCQHIRLYPFKKSGTLVTYGGKEMPRALKLIVDKKTHEHTKVNIPKDKQNDYYNYGYISEELVDPKSTDPEVAKKPEDIYIEFQNYDATVKFQLITERYSSEFCDTYVPVELKNLNLTYDRDRYFAYSCPDRKTGQMRICPINNVGPVKLSLFHDETEANNGKKPIAESEVAEDGGCALFNLGEAENGQRDIQNSYFLKMEDQCKNGSKDNITVYNIAPSIVFVNHGENRLVCQGDKITLSTVKLGDDDGDDKVKYIWICPNREETYSGREIVIKNADVSKHSGQYTLRIENIKCRGEEKLAEINFEVYVAPDELWWKEDAKDSDWHNSENWEDKNGEKTKGIPSHCTNVHIPSTTKFFPDLYAYENGTRWEKFGTPSCNNIYFHYGAKLHGPHLLKYVNAYVDYNFGYYDDEGNLVSNKITHHESADQLKMSRNRWYMLAVPLKGVYSGDFDLAGKPFIFSRSIKEIWNGKLEAVNFNNIYSKLNHQITKLKLYTNPFYPIERLLGYQSFNAIALKAAGYMDKTGYKNQDNLNTLKGIIRIPYCEDEDRKAAYPLHRYIKEKQESILYYYDFKTLKPINKSETLERSPLNYRFVFETNDNAPEEITFTAKGSTITNLGYEMAYDTSKKWMMVGNPFMTDINFNNFVQVNPSIYPYYYIYSDEKWLGYSSEAQLSEGAERLHSDGEIISPLQAILVRCNQAGKEAKLIFPIEGDYNILIKPGKLVPRSTSTSIDQQKVTPMHLRLSNSTNQFYDAYIAWGRKGSSMPAIVSPESEDLPIVYVSSSDGRENNMLNFDEELQDYYNIGISSSLMGEMTLRFDHYEDKNLECLKLIDKQSNKVIDLMTTPEYRFMHNPLQNEGNRFMLVCNKDLPLTIGKVEDDCFKISDRGDALVIDSDKSILRVDLYGMSGELLYSKSGISDRKATIPHPAGTQEVMLRVVLEDCTTKSLPIKLR</sequence>
<proteinExistence type="predicted"/>
<dbReference type="EMBL" id="JBHSGO010000044">
    <property type="protein sequence ID" value="MFC4665495.1"/>
    <property type="molecule type" value="Genomic_DNA"/>
</dbReference>
<organism evidence="3 4">
    <name type="scientific">Falsiporphyromonas endometrii</name>
    <dbReference type="NCBI Taxonomy" id="1387297"/>
    <lineage>
        <taxon>Bacteria</taxon>
        <taxon>Pseudomonadati</taxon>
        <taxon>Bacteroidota</taxon>
        <taxon>Bacteroidia</taxon>
        <taxon>Bacteroidales</taxon>
        <taxon>Porphyromonadaceae</taxon>
        <taxon>Falsiporphyromonas</taxon>
    </lineage>
</organism>
<name>A0ABV9K6H3_9PORP</name>
<evidence type="ECO:0000256" key="2">
    <source>
        <dbReference type="SAM" id="SignalP"/>
    </source>
</evidence>
<reference evidence="4" key="1">
    <citation type="journal article" date="2019" name="Int. J. Syst. Evol. Microbiol.">
        <title>The Global Catalogue of Microorganisms (GCM) 10K type strain sequencing project: providing services to taxonomists for standard genome sequencing and annotation.</title>
        <authorList>
            <consortium name="The Broad Institute Genomics Platform"/>
            <consortium name="The Broad Institute Genome Sequencing Center for Infectious Disease"/>
            <person name="Wu L."/>
            <person name="Ma J."/>
        </authorList>
    </citation>
    <scope>NUCLEOTIDE SEQUENCE [LARGE SCALE GENOMIC DNA]</scope>
    <source>
        <strain evidence="4">CGMCC 4.7357</strain>
    </source>
</reference>
<dbReference type="RefSeq" id="WP_380077683.1">
    <property type="nucleotide sequence ID" value="NZ_JBHSGO010000044.1"/>
</dbReference>